<dbReference type="AlphaFoldDB" id="A0A8B7YH82"/>
<gene>
    <name evidence="3" type="primary">LOC110980326</name>
</gene>
<dbReference type="RefSeq" id="XP_022092604.1">
    <property type="nucleotide sequence ID" value="XM_022236912.1"/>
</dbReference>
<evidence type="ECO:0000313" key="2">
    <source>
        <dbReference type="Proteomes" id="UP000694845"/>
    </source>
</evidence>
<dbReference type="PANTHER" id="PTHR10697">
    <property type="entry name" value="MAMMALIAN EPENDYMIN-RELATED PROTEIN 1"/>
    <property type="match status" value="1"/>
</dbReference>
<dbReference type="PANTHER" id="PTHR10697:SF1">
    <property type="entry name" value="MAMMALIAN EPENDYMIN-RELATED PROTEIN 1"/>
    <property type="match status" value="1"/>
</dbReference>
<dbReference type="GO" id="GO:0005764">
    <property type="term" value="C:lysosome"/>
    <property type="evidence" value="ECO:0007669"/>
    <property type="project" value="TreeGrafter"/>
</dbReference>
<dbReference type="Pfam" id="PF00811">
    <property type="entry name" value="Ependymin"/>
    <property type="match status" value="1"/>
</dbReference>
<proteinExistence type="predicted"/>
<dbReference type="KEGG" id="aplc:110980326"/>
<reference evidence="3" key="1">
    <citation type="submission" date="2025-08" db="UniProtKB">
        <authorList>
            <consortium name="RefSeq"/>
        </authorList>
    </citation>
    <scope>IDENTIFICATION</scope>
</reference>
<keyword evidence="2" id="KW-1185">Reference proteome</keyword>
<evidence type="ECO:0000256" key="1">
    <source>
        <dbReference type="SAM" id="SignalP"/>
    </source>
</evidence>
<evidence type="ECO:0000313" key="3">
    <source>
        <dbReference type="RefSeq" id="XP_022092604.1"/>
    </source>
</evidence>
<dbReference type="InterPro" id="IPR001299">
    <property type="entry name" value="Ependymin"/>
</dbReference>
<dbReference type="GO" id="GO:0007160">
    <property type="term" value="P:cell-matrix adhesion"/>
    <property type="evidence" value="ECO:0007669"/>
    <property type="project" value="InterPro"/>
</dbReference>
<dbReference type="GO" id="GO:0005576">
    <property type="term" value="C:extracellular region"/>
    <property type="evidence" value="ECO:0007669"/>
    <property type="project" value="InterPro"/>
</dbReference>
<keyword evidence="1" id="KW-0732">Signal</keyword>
<dbReference type="GeneID" id="110980326"/>
<feature type="chain" id="PRO_5034458244" evidence="1">
    <location>
        <begin position="20"/>
        <end position="225"/>
    </location>
</feature>
<feature type="signal peptide" evidence="1">
    <location>
        <begin position="1"/>
        <end position="19"/>
    </location>
</feature>
<organism evidence="2 3">
    <name type="scientific">Acanthaster planci</name>
    <name type="common">Crown-of-thorns starfish</name>
    <dbReference type="NCBI Taxonomy" id="133434"/>
    <lineage>
        <taxon>Eukaryota</taxon>
        <taxon>Metazoa</taxon>
        <taxon>Echinodermata</taxon>
        <taxon>Eleutherozoa</taxon>
        <taxon>Asterozoa</taxon>
        <taxon>Asteroidea</taxon>
        <taxon>Valvatacea</taxon>
        <taxon>Valvatida</taxon>
        <taxon>Acanthasteridae</taxon>
        <taxon>Acanthaster</taxon>
    </lineage>
</organism>
<name>A0A8B7YH82_ACAPL</name>
<dbReference type="Proteomes" id="UP000694845">
    <property type="component" value="Unplaced"/>
</dbReference>
<accession>A0A8B7YH82</accession>
<dbReference type="GO" id="GO:0005509">
    <property type="term" value="F:calcium ion binding"/>
    <property type="evidence" value="ECO:0007669"/>
    <property type="project" value="InterPro"/>
</dbReference>
<sequence length="225" mass="25396">MASALFAIFSLILLSGVSAKEPRPCCWISQMTGQAELQGTKKLEDGSVILEESELQWAYDATFQAEAFIFDEILENSTVIKGRIVNFYDQGLSFYIIDNQGVERCAKIRIPARFPKKCIPEHAEYYGNRTLGNDSLVAHEWKLNTVAGGDVVNVSFLIQDEYCVPISFGVVSQEPRVRTIAYGDIELGICDREKFFRIPDECRQVNDGTPKGHMYQQIMQTAFNM</sequence>
<protein>
    <submittedName>
        <fullName evidence="3">Uncharacterized protein LOC110980326</fullName>
    </submittedName>
</protein>